<reference evidence="2 3" key="1">
    <citation type="journal article" date="2010" name="Science">
        <title>Genomic comparison of the ants Camponotus floridanus and Harpegnathos saltator.</title>
        <authorList>
            <person name="Bonasio R."/>
            <person name="Zhang G."/>
            <person name="Ye C."/>
            <person name="Mutti N.S."/>
            <person name="Fang X."/>
            <person name="Qin N."/>
            <person name="Donahue G."/>
            <person name="Yang P."/>
            <person name="Li Q."/>
            <person name="Li C."/>
            <person name="Zhang P."/>
            <person name="Huang Z."/>
            <person name="Berger S.L."/>
            <person name="Reinberg D."/>
            <person name="Wang J."/>
            <person name="Liebig J."/>
        </authorList>
    </citation>
    <scope>NUCLEOTIDE SEQUENCE [LARGE SCALE GENOMIC DNA]</scope>
    <source>
        <strain evidence="2 3">R22 G/1</strain>
    </source>
</reference>
<feature type="region of interest" description="Disordered" evidence="1">
    <location>
        <begin position="41"/>
        <end position="87"/>
    </location>
</feature>
<evidence type="ECO:0000313" key="2">
    <source>
        <dbReference type="EMBL" id="EFN77472.1"/>
    </source>
</evidence>
<accession>E2C3D4</accession>
<name>E2C3D4_HARSA</name>
<dbReference type="EMBL" id="GL452320">
    <property type="protein sequence ID" value="EFN77472.1"/>
    <property type="molecule type" value="Genomic_DNA"/>
</dbReference>
<gene>
    <name evidence="2" type="ORF">EAI_11479</name>
</gene>
<sequence length="104" mass="12010">MFPLHSGLCVECSAKLNYSSQKREVKRKKCLKRLGIYADNNVPTTSSNLESDMQTELDSSLHETETSAENTNVDKSNIWKEKPTEDVEKTREKEFEEYLADLFM</sequence>
<dbReference type="OrthoDB" id="197967at2759"/>
<dbReference type="Proteomes" id="UP000008237">
    <property type="component" value="Unassembled WGS sequence"/>
</dbReference>
<evidence type="ECO:0000313" key="3">
    <source>
        <dbReference type="Proteomes" id="UP000008237"/>
    </source>
</evidence>
<proteinExistence type="predicted"/>
<dbReference type="STRING" id="610380.E2C3D4"/>
<protein>
    <submittedName>
        <fullName evidence="2">Uncharacterized protein</fullName>
    </submittedName>
</protein>
<dbReference type="InParanoid" id="E2C3D4"/>
<feature type="compositionally biased region" description="Basic and acidic residues" evidence="1">
    <location>
        <begin position="77"/>
        <end position="87"/>
    </location>
</feature>
<organism evidence="3">
    <name type="scientific">Harpegnathos saltator</name>
    <name type="common">Jerdon's jumping ant</name>
    <dbReference type="NCBI Taxonomy" id="610380"/>
    <lineage>
        <taxon>Eukaryota</taxon>
        <taxon>Metazoa</taxon>
        <taxon>Ecdysozoa</taxon>
        <taxon>Arthropoda</taxon>
        <taxon>Hexapoda</taxon>
        <taxon>Insecta</taxon>
        <taxon>Pterygota</taxon>
        <taxon>Neoptera</taxon>
        <taxon>Endopterygota</taxon>
        <taxon>Hymenoptera</taxon>
        <taxon>Apocrita</taxon>
        <taxon>Aculeata</taxon>
        <taxon>Formicoidea</taxon>
        <taxon>Formicidae</taxon>
        <taxon>Ponerinae</taxon>
        <taxon>Ponerini</taxon>
        <taxon>Harpegnathos</taxon>
    </lineage>
</organism>
<feature type="compositionally biased region" description="Polar residues" evidence="1">
    <location>
        <begin position="41"/>
        <end position="58"/>
    </location>
</feature>
<keyword evidence="3" id="KW-1185">Reference proteome</keyword>
<dbReference type="AlphaFoldDB" id="E2C3D4"/>
<evidence type="ECO:0000256" key="1">
    <source>
        <dbReference type="SAM" id="MobiDB-lite"/>
    </source>
</evidence>